<evidence type="ECO:0000313" key="2">
    <source>
        <dbReference type="Proteomes" id="UP000269998"/>
    </source>
</evidence>
<gene>
    <name evidence="1" type="ORF">MB901379_01961</name>
</gene>
<dbReference type="AlphaFoldDB" id="A0A447GDD0"/>
<evidence type="ECO:0000313" key="1">
    <source>
        <dbReference type="EMBL" id="VDM88399.1"/>
    </source>
</evidence>
<sequence>MDFRALENRTREAVFRPWRGIHAGHRGGRGYTRELLPIGGLWL</sequence>
<dbReference type="KEGG" id="mbai:MB901379_01961"/>
<accession>A0A447GDD0</accession>
<dbReference type="EMBL" id="LR130759">
    <property type="protein sequence ID" value="VDM88399.1"/>
    <property type="molecule type" value="Genomic_DNA"/>
</dbReference>
<name>A0A447GDD0_9MYCO</name>
<dbReference type="Proteomes" id="UP000269998">
    <property type="component" value="Chromosome"/>
</dbReference>
<organism evidence="1 2">
    <name type="scientific">Mycobacterium basiliense</name>
    <dbReference type="NCBI Taxonomy" id="2094119"/>
    <lineage>
        <taxon>Bacteria</taxon>
        <taxon>Bacillati</taxon>
        <taxon>Actinomycetota</taxon>
        <taxon>Actinomycetes</taxon>
        <taxon>Mycobacteriales</taxon>
        <taxon>Mycobacteriaceae</taxon>
        <taxon>Mycobacterium</taxon>
    </lineage>
</organism>
<protein>
    <submittedName>
        <fullName evidence="1">Uncharacterized protein</fullName>
    </submittedName>
</protein>
<keyword evidence="2" id="KW-1185">Reference proteome</keyword>
<proteinExistence type="predicted"/>
<reference evidence="2" key="1">
    <citation type="submission" date="2018-02" db="EMBL/GenBank/DDBJ databases">
        <authorList>
            <person name="Seth-Smith MB H."/>
            <person name="Seth-Smith H."/>
        </authorList>
    </citation>
    <scope>NUCLEOTIDE SEQUENCE [LARGE SCALE GENOMIC DNA]</scope>
</reference>